<gene>
    <name evidence="3" type="ORF">GRX66_19005</name>
</gene>
<dbReference type="OrthoDB" id="14880at2157"/>
<keyword evidence="4" id="KW-1185">Reference proteome</keyword>
<dbReference type="InterPro" id="IPR006015">
    <property type="entry name" value="Universal_stress_UspA"/>
</dbReference>
<dbReference type="CDD" id="cd00293">
    <property type="entry name" value="USP-like"/>
    <property type="match status" value="1"/>
</dbReference>
<evidence type="ECO:0000313" key="3">
    <source>
        <dbReference type="EMBL" id="MXR22559.1"/>
    </source>
</evidence>
<comment type="similarity">
    <text evidence="1">Belongs to the universal stress protein A family.</text>
</comment>
<dbReference type="PANTHER" id="PTHR46268:SF6">
    <property type="entry name" value="UNIVERSAL STRESS PROTEIN UP12"/>
    <property type="match status" value="1"/>
</dbReference>
<dbReference type="PANTHER" id="PTHR46268">
    <property type="entry name" value="STRESS RESPONSE PROTEIN NHAX"/>
    <property type="match status" value="1"/>
</dbReference>
<dbReference type="RefSeq" id="WP_159527847.1">
    <property type="nucleotide sequence ID" value="NZ_WUUU01000332.1"/>
</dbReference>
<comment type="caution">
    <text evidence="3">The sequence shown here is derived from an EMBL/GenBank/DDBJ whole genome shotgun (WGS) entry which is preliminary data.</text>
</comment>
<proteinExistence type="inferred from homology"/>
<organism evidence="3 4">
    <name type="scientific">Halobacterium bonnevillei</name>
    <dbReference type="NCBI Taxonomy" id="2692200"/>
    <lineage>
        <taxon>Archaea</taxon>
        <taxon>Methanobacteriati</taxon>
        <taxon>Methanobacteriota</taxon>
        <taxon>Stenosarchaea group</taxon>
        <taxon>Halobacteria</taxon>
        <taxon>Halobacteriales</taxon>
        <taxon>Halobacteriaceae</taxon>
        <taxon>Halobacterium</taxon>
    </lineage>
</organism>
<sequence length="130" mass="13891">MDILAPVDGSDCSFRALGFAIEMADRYDGSVDVVHFAETESASTDAVVDRAQRVLDAQDVDADPEVSTDLEPEFRPSDRVGEDILDLVERRGYDHVVMGNSGAGALERAILGSAAETVLNADRVPVTVVP</sequence>
<dbReference type="InterPro" id="IPR014729">
    <property type="entry name" value="Rossmann-like_a/b/a_fold"/>
</dbReference>
<dbReference type="AlphaFoldDB" id="A0A6B0SZ10"/>
<evidence type="ECO:0000259" key="2">
    <source>
        <dbReference type="Pfam" id="PF00582"/>
    </source>
</evidence>
<dbReference type="InterPro" id="IPR006016">
    <property type="entry name" value="UspA"/>
</dbReference>
<feature type="domain" description="UspA" evidence="2">
    <location>
        <begin position="3"/>
        <end position="130"/>
    </location>
</feature>
<name>A0A6B0SZ10_9EURY</name>
<dbReference type="SUPFAM" id="SSF52402">
    <property type="entry name" value="Adenine nucleotide alpha hydrolases-like"/>
    <property type="match status" value="1"/>
</dbReference>
<evidence type="ECO:0000256" key="1">
    <source>
        <dbReference type="ARBA" id="ARBA00008791"/>
    </source>
</evidence>
<dbReference type="Gene3D" id="3.40.50.620">
    <property type="entry name" value="HUPs"/>
    <property type="match status" value="1"/>
</dbReference>
<dbReference type="EMBL" id="WUUU01000332">
    <property type="protein sequence ID" value="MXR22559.1"/>
    <property type="molecule type" value="Genomic_DNA"/>
</dbReference>
<dbReference type="Proteomes" id="UP000471521">
    <property type="component" value="Unassembled WGS sequence"/>
</dbReference>
<accession>A0A6B0SZ10</accession>
<dbReference type="PRINTS" id="PR01438">
    <property type="entry name" value="UNVRSLSTRESS"/>
</dbReference>
<protein>
    <submittedName>
        <fullName evidence="3">Universal stress protein</fullName>
    </submittedName>
</protein>
<dbReference type="Pfam" id="PF00582">
    <property type="entry name" value="Usp"/>
    <property type="match status" value="1"/>
</dbReference>
<evidence type="ECO:0000313" key="4">
    <source>
        <dbReference type="Proteomes" id="UP000471521"/>
    </source>
</evidence>
<reference evidence="3 4" key="1">
    <citation type="submission" date="2019-12" db="EMBL/GenBank/DDBJ databases">
        <title>Isolation and characterization of three novel carbon monoxide-oxidizing members of Halobacteria from salione crusts and soils.</title>
        <authorList>
            <person name="Myers M.R."/>
            <person name="King G.M."/>
        </authorList>
    </citation>
    <scope>NUCLEOTIDE SEQUENCE [LARGE SCALE GENOMIC DNA]</scope>
    <source>
        <strain evidence="3 4">PCN9</strain>
    </source>
</reference>